<comment type="caution">
    <text evidence="15">The sequence shown here is derived from an EMBL/GenBank/DDBJ whole genome shotgun (WGS) entry which is preliminary data.</text>
</comment>
<evidence type="ECO:0000256" key="5">
    <source>
        <dbReference type="ARBA" id="ARBA00022475"/>
    </source>
</evidence>
<gene>
    <name evidence="15" type="ORF">J2S73_003823</name>
</gene>
<keyword evidence="8" id="KW-0862">Zinc</keyword>
<dbReference type="Gene3D" id="3.30.460.20">
    <property type="entry name" value="CorA soluble domain-like"/>
    <property type="match status" value="1"/>
</dbReference>
<keyword evidence="10 14" id="KW-1133">Transmembrane helix</keyword>
<dbReference type="Proteomes" id="UP001229244">
    <property type="component" value="Unassembled WGS sequence"/>
</dbReference>
<evidence type="ECO:0000256" key="3">
    <source>
        <dbReference type="ARBA" id="ARBA00019439"/>
    </source>
</evidence>
<evidence type="ECO:0000256" key="1">
    <source>
        <dbReference type="ARBA" id="ARBA00004429"/>
    </source>
</evidence>
<evidence type="ECO:0000256" key="9">
    <source>
        <dbReference type="ARBA" id="ARBA00022842"/>
    </source>
</evidence>
<dbReference type="FunFam" id="1.20.58.340:FF:000001">
    <property type="entry name" value="Magnesium transport protein CorA"/>
    <property type="match status" value="1"/>
</dbReference>
<keyword evidence="4" id="KW-0813">Transport</keyword>
<reference evidence="15" key="1">
    <citation type="submission" date="2023-07" db="EMBL/GenBank/DDBJ databases">
        <title>Genomic Encyclopedia of Type Strains, Phase IV (KMG-IV): sequencing the most valuable type-strain genomes for metagenomic binning, comparative biology and taxonomic classification.</title>
        <authorList>
            <person name="Goeker M."/>
        </authorList>
    </citation>
    <scope>NUCLEOTIDE SEQUENCE</scope>
    <source>
        <strain evidence="15">DSM 21202</strain>
    </source>
</reference>
<dbReference type="InterPro" id="IPR002523">
    <property type="entry name" value="MgTranspt_CorA/ZnTranspt_ZntB"/>
</dbReference>
<keyword evidence="5" id="KW-1003">Cell membrane</keyword>
<comment type="catalytic activity">
    <reaction evidence="13">
        <text>Mg(2+)(in) = Mg(2+)(out)</text>
        <dbReference type="Rhea" id="RHEA:29827"/>
        <dbReference type="ChEBI" id="CHEBI:18420"/>
    </reaction>
</comment>
<dbReference type="PANTHER" id="PTHR46494">
    <property type="entry name" value="CORA FAMILY METAL ION TRANSPORTER (EUROFUNG)"/>
    <property type="match status" value="1"/>
</dbReference>
<dbReference type="GO" id="GO:0050897">
    <property type="term" value="F:cobalt ion binding"/>
    <property type="evidence" value="ECO:0007669"/>
    <property type="project" value="TreeGrafter"/>
</dbReference>
<name>A0AAE4AW34_9HYPH</name>
<comment type="similarity">
    <text evidence="2">Belongs to the CorA metal ion transporter (MIT) (TC 1.A.35) family.</text>
</comment>
<organism evidence="15 16">
    <name type="scientific">Amorphus orientalis</name>
    <dbReference type="NCBI Taxonomy" id="649198"/>
    <lineage>
        <taxon>Bacteria</taxon>
        <taxon>Pseudomonadati</taxon>
        <taxon>Pseudomonadota</taxon>
        <taxon>Alphaproteobacteria</taxon>
        <taxon>Hyphomicrobiales</taxon>
        <taxon>Amorphaceae</taxon>
        <taxon>Amorphus</taxon>
    </lineage>
</organism>
<dbReference type="SUPFAM" id="SSF143865">
    <property type="entry name" value="CorA soluble domain-like"/>
    <property type="match status" value="1"/>
</dbReference>
<evidence type="ECO:0000256" key="11">
    <source>
        <dbReference type="ARBA" id="ARBA00023065"/>
    </source>
</evidence>
<evidence type="ECO:0000256" key="8">
    <source>
        <dbReference type="ARBA" id="ARBA00022833"/>
    </source>
</evidence>
<evidence type="ECO:0000256" key="2">
    <source>
        <dbReference type="ARBA" id="ARBA00009765"/>
    </source>
</evidence>
<dbReference type="Gene3D" id="1.20.58.340">
    <property type="entry name" value="Magnesium transport protein CorA, transmembrane region"/>
    <property type="match status" value="2"/>
</dbReference>
<evidence type="ECO:0000313" key="16">
    <source>
        <dbReference type="Proteomes" id="UP001229244"/>
    </source>
</evidence>
<evidence type="ECO:0000256" key="12">
    <source>
        <dbReference type="ARBA" id="ARBA00023136"/>
    </source>
</evidence>
<keyword evidence="11" id="KW-0406">Ion transport</keyword>
<keyword evidence="9" id="KW-0460">Magnesium</keyword>
<keyword evidence="16" id="KW-1185">Reference proteome</keyword>
<dbReference type="Pfam" id="PF01544">
    <property type="entry name" value="CorA"/>
    <property type="match status" value="1"/>
</dbReference>
<dbReference type="EMBL" id="JAUSUL010000005">
    <property type="protein sequence ID" value="MDQ0317339.1"/>
    <property type="molecule type" value="Genomic_DNA"/>
</dbReference>
<evidence type="ECO:0000313" key="15">
    <source>
        <dbReference type="EMBL" id="MDQ0317339.1"/>
    </source>
</evidence>
<dbReference type="InterPro" id="IPR045861">
    <property type="entry name" value="CorA_cytoplasmic_dom"/>
</dbReference>
<dbReference type="GO" id="GO:0005886">
    <property type="term" value="C:plasma membrane"/>
    <property type="evidence" value="ECO:0007669"/>
    <property type="project" value="UniProtKB-SubCell"/>
</dbReference>
<dbReference type="PANTHER" id="PTHR46494:SF3">
    <property type="entry name" value="ZINC TRANSPORT PROTEIN ZNTB"/>
    <property type="match status" value="1"/>
</dbReference>
<evidence type="ECO:0000256" key="6">
    <source>
        <dbReference type="ARBA" id="ARBA00022519"/>
    </source>
</evidence>
<evidence type="ECO:0000256" key="13">
    <source>
        <dbReference type="ARBA" id="ARBA00034269"/>
    </source>
</evidence>
<protein>
    <recommendedName>
        <fullName evidence="3">Magnesium transport protein CorA</fullName>
    </recommendedName>
</protein>
<dbReference type="GO" id="GO:0015095">
    <property type="term" value="F:magnesium ion transmembrane transporter activity"/>
    <property type="evidence" value="ECO:0007669"/>
    <property type="project" value="TreeGrafter"/>
</dbReference>
<dbReference type="CDD" id="cd12837">
    <property type="entry name" value="EcCorA-like_u1"/>
    <property type="match status" value="1"/>
</dbReference>
<dbReference type="SUPFAM" id="SSF144083">
    <property type="entry name" value="Magnesium transport protein CorA, transmembrane region"/>
    <property type="match status" value="1"/>
</dbReference>
<keyword evidence="6" id="KW-0997">Cell inner membrane</keyword>
<dbReference type="InterPro" id="IPR045863">
    <property type="entry name" value="CorA_TM1_TM2"/>
</dbReference>
<comment type="subcellular location">
    <subcellularLocation>
        <location evidence="1">Cell inner membrane</location>
        <topology evidence="1">Multi-pass membrane protein</topology>
    </subcellularLocation>
</comment>
<dbReference type="GO" id="GO:0000287">
    <property type="term" value="F:magnesium ion binding"/>
    <property type="evidence" value="ECO:0007669"/>
    <property type="project" value="TreeGrafter"/>
</dbReference>
<dbReference type="GO" id="GO:0015087">
    <property type="term" value="F:cobalt ion transmembrane transporter activity"/>
    <property type="evidence" value="ECO:0007669"/>
    <property type="project" value="TreeGrafter"/>
</dbReference>
<feature type="transmembrane region" description="Helical" evidence="14">
    <location>
        <begin position="300"/>
        <end position="320"/>
    </location>
</feature>
<evidence type="ECO:0000256" key="10">
    <source>
        <dbReference type="ARBA" id="ARBA00022989"/>
    </source>
</evidence>
<evidence type="ECO:0000256" key="14">
    <source>
        <dbReference type="SAM" id="Phobius"/>
    </source>
</evidence>
<evidence type="ECO:0000256" key="4">
    <source>
        <dbReference type="ARBA" id="ARBA00022448"/>
    </source>
</evidence>
<keyword evidence="7 14" id="KW-0812">Transmembrane</keyword>
<sequence>MLTYFVPEASALARYSGEERKGPLPRTATWVDLESPTDREIARVEAMTGVQLPTRQQMTEIESSSRFYQDDEALVMTASLVRVVDNGQPAIAPVTFILRKDRLVTLRFEGPRAFEMVAAKVQRAHANCQSGSSVLFELLNTAVDRTADIQEVVASRLEEIARTIFETGVRDRRDDPDMNSAIKSIGRLGILTLRIQDSLMSLERMAAFLGHHVGTAGISPEDQGKLDTIHRDVRSLTEHADALDSKANFLLDATLGLVSLHQNQIAQIFSVMAVLFLPPTLIASSYGMNFQDMPTLDWRLGFPFSIILMVVSAIACWAVFRWRRWL</sequence>
<dbReference type="RefSeq" id="WP_306887256.1">
    <property type="nucleotide sequence ID" value="NZ_JAUSUL010000005.1"/>
</dbReference>
<accession>A0AAE4AW34</accession>
<evidence type="ECO:0000256" key="7">
    <source>
        <dbReference type="ARBA" id="ARBA00022692"/>
    </source>
</evidence>
<dbReference type="AlphaFoldDB" id="A0AAE4AW34"/>
<keyword evidence="12 14" id="KW-0472">Membrane</keyword>
<proteinExistence type="inferred from homology"/>
<feature type="transmembrane region" description="Helical" evidence="14">
    <location>
        <begin position="268"/>
        <end position="288"/>
    </location>
</feature>